<proteinExistence type="predicted"/>
<name>A0AA38G0U7_TAXCH</name>
<evidence type="ECO:0000259" key="4">
    <source>
        <dbReference type="PROSITE" id="PS50003"/>
    </source>
</evidence>
<keyword evidence="1" id="KW-0813">Transport</keyword>
<comment type="caution">
    <text evidence="5">The sequence shown here is derived from an EMBL/GenBank/DDBJ whole genome shotgun (WGS) entry which is preliminary data.</text>
</comment>
<feature type="coiled-coil region" evidence="2">
    <location>
        <begin position="102"/>
        <end position="129"/>
    </location>
</feature>
<feature type="non-terminal residue" evidence="5">
    <location>
        <position position="1026"/>
    </location>
</feature>
<sequence length="1026" mass="115648">VLHLLRKYLGEYVHGLSTEALKISVWKGDVVLKDLQLKAEALNSLKLPITVKAGFLGSVTLKVPWKSLGKEPVVVLIDRVFVLAEPAQDDCSFTEQDKERIFEAKRRQIEEAELAMLEAKDKKKAKAESSPETNSWISSLIATIVGNLKISISNVHIRYEDQVSNQGHPFCSGITLAKLAAVTTDERGAETFDTSGALDKLRKSLQLQSFAVYHDSNCVAWKVNKGWGELSADEWSEIFEAGILESESKNGQLISRWAVGRQYLLCPVNGTLQYYRCGKQEKRDPNIPSQKMSLILNDVCMNVSEDQYCDGMKLLEGISRYRTRIEVSHFRPWVSVSEDAQAWWHYACQASLHQQNKMWYRLSWENVSRLCHLRRKYVQLYASFLQQVPRVENKEIREVEEELDAKVILLWRLLAHARVESARSKEVALERERARKSSWWSFGWGTATRESNPSIASEESQGVSDSPVPGRLTKEEWNKLNDLLRYDPLEEFSVLSDKEPPNMVQVALDATIRQSAARIVNNQKLEIMCGKFENLQVGLRLYPKSIHCDLKLKFYGLSAPEGSLIQSVSSEGKEHALSATFVHRPIGETIDWKLSATMAPCHVTVWMASFERCLQFLKRSNSVSPEVALETATVLQMKLEQVTRRAQEQFHLVLEEQSRFSLDIDLDAPKVRLPFKRIDCCGSSSQLLIDFGHFTLSTGNEDEADFQKASLYSRFYISGRDISAFFMDDLFDWADLPLSHLDSTYIMDKHEEYLTAKHLSKYFPILDKCGMSVVIDQIKLQHPSYPSTRISIQVPNLGLHFSPARYSRVMNLLAMLEEKGGRNDGVGGTNYRMGLTSLHPADLAGDARVLFWGGIGNSVAEWQPCWLVLAGSYLYILESKSSQTYQRSCSMSGRQVSEIPSASVGGSEFSLAISNRGFDLQKALESSSTVVLQFKDNNAKAEWMKSLVQATYKASAPPSICMPRDLSSDESEDELSQPEVLSEKENLSVLGSLIELRLLIYGKGEQEIDGVSEEKLLLELCADGGK</sequence>
<gene>
    <name evidence="5" type="ORF">KI387_027859</name>
</gene>
<feature type="non-terminal residue" evidence="5">
    <location>
        <position position="1"/>
    </location>
</feature>
<feature type="compositionally biased region" description="Polar residues" evidence="3">
    <location>
        <begin position="450"/>
        <end position="464"/>
    </location>
</feature>
<protein>
    <recommendedName>
        <fullName evidence="4">PH domain-containing protein</fullName>
    </recommendedName>
</protein>
<dbReference type="PANTHER" id="PTHR45523:SF2">
    <property type="entry name" value="OS02G0470600 PROTEIN"/>
    <property type="match status" value="1"/>
</dbReference>
<dbReference type="OMA" id="FHMERLC"/>
<organism evidence="5 6">
    <name type="scientific">Taxus chinensis</name>
    <name type="common">Chinese yew</name>
    <name type="synonym">Taxus wallichiana var. chinensis</name>
    <dbReference type="NCBI Taxonomy" id="29808"/>
    <lineage>
        <taxon>Eukaryota</taxon>
        <taxon>Viridiplantae</taxon>
        <taxon>Streptophyta</taxon>
        <taxon>Embryophyta</taxon>
        <taxon>Tracheophyta</taxon>
        <taxon>Spermatophyta</taxon>
        <taxon>Pinopsida</taxon>
        <taxon>Pinidae</taxon>
        <taxon>Conifers II</taxon>
        <taxon>Cupressales</taxon>
        <taxon>Taxaceae</taxon>
        <taxon>Taxus</taxon>
    </lineage>
</organism>
<dbReference type="PROSITE" id="PS50003">
    <property type="entry name" value="PH_DOMAIN"/>
    <property type="match status" value="1"/>
</dbReference>
<dbReference type="CDD" id="cd00821">
    <property type="entry name" value="PH"/>
    <property type="match status" value="1"/>
</dbReference>
<dbReference type="InterPro" id="IPR011993">
    <property type="entry name" value="PH-like_dom_sf"/>
</dbReference>
<evidence type="ECO:0000256" key="3">
    <source>
        <dbReference type="SAM" id="MobiDB-lite"/>
    </source>
</evidence>
<accession>A0AA38G0U7</accession>
<dbReference type="AlphaFoldDB" id="A0AA38G0U7"/>
<evidence type="ECO:0000313" key="5">
    <source>
        <dbReference type="EMBL" id="KAH9312824.1"/>
    </source>
</evidence>
<dbReference type="PANTHER" id="PTHR45523">
    <property type="entry name" value="TETRATRICOPEPTIDE REPEAT (TPR)-CONTAINING PROTEIN-RELATED"/>
    <property type="match status" value="1"/>
</dbReference>
<dbReference type="Proteomes" id="UP000824469">
    <property type="component" value="Unassembled WGS sequence"/>
</dbReference>
<dbReference type="EMBL" id="JAHRHJ020000006">
    <property type="protein sequence ID" value="KAH9312824.1"/>
    <property type="molecule type" value="Genomic_DNA"/>
</dbReference>
<dbReference type="Pfam" id="PF00169">
    <property type="entry name" value="PH"/>
    <property type="match status" value="1"/>
</dbReference>
<dbReference type="SUPFAM" id="SSF50729">
    <property type="entry name" value="PH domain-like"/>
    <property type="match status" value="1"/>
</dbReference>
<dbReference type="SMART" id="SM00233">
    <property type="entry name" value="PH"/>
    <property type="match status" value="1"/>
</dbReference>
<feature type="domain" description="PH" evidence="4">
    <location>
        <begin position="848"/>
        <end position="952"/>
    </location>
</feature>
<evidence type="ECO:0000256" key="2">
    <source>
        <dbReference type="SAM" id="Coils"/>
    </source>
</evidence>
<dbReference type="InterPro" id="IPR026854">
    <property type="entry name" value="VPS13_N"/>
</dbReference>
<feature type="region of interest" description="Disordered" evidence="3">
    <location>
        <begin position="961"/>
        <end position="981"/>
    </location>
</feature>
<keyword evidence="6" id="KW-1185">Reference proteome</keyword>
<feature type="region of interest" description="Disordered" evidence="3">
    <location>
        <begin position="450"/>
        <end position="471"/>
    </location>
</feature>
<evidence type="ECO:0000313" key="6">
    <source>
        <dbReference type="Proteomes" id="UP000824469"/>
    </source>
</evidence>
<dbReference type="Gene3D" id="2.30.29.30">
    <property type="entry name" value="Pleckstrin-homology domain (PH domain)/Phosphotyrosine-binding domain (PTB)"/>
    <property type="match status" value="1"/>
</dbReference>
<reference evidence="5 6" key="1">
    <citation type="journal article" date="2021" name="Nat. Plants">
        <title>The Taxus genome provides insights into paclitaxel biosynthesis.</title>
        <authorList>
            <person name="Xiong X."/>
            <person name="Gou J."/>
            <person name="Liao Q."/>
            <person name="Li Y."/>
            <person name="Zhou Q."/>
            <person name="Bi G."/>
            <person name="Li C."/>
            <person name="Du R."/>
            <person name="Wang X."/>
            <person name="Sun T."/>
            <person name="Guo L."/>
            <person name="Liang H."/>
            <person name="Lu P."/>
            <person name="Wu Y."/>
            <person name="Zhang Z."/>
            <person name="Ro D.K."/>
            <person name="Shang Y."/>
            <person name="Huang S."/>
            <person name="Yan J."/>
        </authorList>
    </citation>
    <scope>NUCLEOTIDE SEQUENCE [LARGE SCALE GENOMIC DNA]</scope>
    <source>
        <strain evidence="5">Ta-2019</strain>
    </source>
</reference>
<dbReference type="InterPro" id="IPR001849">
    <property type="entry name" value="PH_domain"/>
</dbReference>
<dbReference type="Pfam" id="PF12624">
    <property type="entry name" value="VPS13_N"/>
    <property type="match status" value="1"/>
</dbReference>
<keyword evidence="2" id="KW-0175">Coiled coil</keyword>
<evidence type="ECO:0000256" key="1">
    <source>
        <dbReference type="ARBA" id="ARBA00022448"/>
    </source>
</evidence>